<protein>
    <recommendedName>
        <fullName evidence="3">DUF1349 domain-containing protein</fullName>
    </recommendedName>
</protein>
<keyword evidence="2" id="KW-1185">Reference proteome</keyword>
<dbReference type="AlphaFoldDB" id="A0A163L821"/>
<evidence type="ECO:0008006" key="3">
    <source>
        <dbReference type="Google" id="ProtNLM"/>
    </source>
</evidence>
<dbReference type="Gene3D" id="2.60.120.200">
    <property type="match status" value="1"/>
</dbReference>
<gene>
    <name evidence="1" type="ORF">AWU65_19155</name>
</gene>
<comment type="caution">
    <text evidence="1">The sequence shown here is derived from an EMBL/GenBank/DDBJ whole genome shotgun (WGS) entry which is preliminary data.</text>
</comment>
<dbReference type="GeneID" id="97556628"/>
<accession>A0A163L821</accession>
<proteinExistence type="predicted"/>
<dbReference type="PANTHER" id="PTHR35332">
    <property type="entry name" value="REGULATION OF ENOLASE PROTEIN 1"/>
    <property type="match status" value="1"/>
</dbReference>
<dbReference type="PANTHER" id="PTHR35332:SF2">
    <property type="entry name" value="REGULATION OF ENOLASE PROTEIN 1"/>
    <property type="match status" value="1"/>
</dbReference>
<dbReference type="InterPro" id="IPR013320">
    <property type="entry name" value="ConA-like_dom_sf"/>
</dbReference>
<dbReference type="Proteomes" id="UP000076796">
    <property type="component" value="Unassembled WGS sequence"/>
</dbReference>
<dbReference type="Pfam" id="PF07081">
    <property type="entry name" value="DUF1349"/>
    <property type="match status" value="1"/>
</dbReference>
<name>A0A163L821_9BACL</name>
<dbReference type="SUPFAM" id="SSF49899">
    <property type="entry name" value="Concanavalin A-like lectins/glucanases"/>
    <property type="match status" value="1"/>
</dbReference>
<dbReference type="STRING" id="59843.A3958_18550"/>
<dbReference type="InterPro" id="IPR009784">
    <property type="entry name" value="DUF1349"/>
</dbReference>
<sequence length="204" mass="23138">MIRSRISWDSGQWTTVPISVTETKEGQYLKVESREGSDYWEKTLYGFQRDSGHSLLTRWEKDTAMEVTFQLQSFTELYDQAGIMLMNAPGQWIKAGIEINDGIPQLAVVVTQGYSDWSLAPVPEWVGENVTIRASRMNDAVIIRARTEMHPWRTLRVAPFPINTASQAGPFICSPTRSGLHVTFTRWVMTDPDSDIHVDPSTED</sequence>
<dbReference type="RefSeq" id="WP_006209256.1">
    <property type="nucleotide sequence ID" value="NZ_CP147845.1"/>
</dbReference>
<evidence type="ECO:0000313" key="1">
    <source>
        <dbReference type="EMBL" id="KZS47885.1"/>
    </source>
</evidence>
<dbReference type="EMBL" id="LWMH01000001">
    <property type="protein sequence ID" value="KZS47885.1"/>
    <property type="molecule type" value="Genomic_DNA"/>
</dbReference>
<organism evidence="1 2">
    <name type="scientific">Paenibacillus glucanolyticus</name>
    <dbReference type="NCBI Taxonomy" id="59843"/>
    <lineage>
        <taxon>Bacteria</taxon>
        <taxon>Bacillati</taxon>
        <taxon>Bacillota</taxon>
        <taxon>Bacilli</taxon>
        <taxon>Bacillales</taxon>
        <taxon>Paenibacillaceae</taxon>
        <taxon>Paenibacillus</taxon>
    </lineage>
</organism>
<evidence type="ECO:0000313" key="2">
    <source>
        <dbReference type="Proteomes" id="UP000076796"/>
    </source>
</evidence>
<reference evidence="1" key="1">
    <citation type="journal article" date="2016" name="Genome Announc.">
        <title>Draft genomes of two strains of Paenibacillus glucanolyticus with capability to degrade lignocellulose.</title>
        <authorList>
            <person name="Mathews S.L."/>
            <person name="Pawlak J."/>
            <person name="Grunden A.M."/>
        </authorList>
    </citation>
    <scope>NUCLEOTIDE SEQUENCE [LARGE SCALE GENOMIC DNA]</scope>
    <source>
        <strain evidence="1">SLM1</strain>
    </source>
</reference>
<dbReference type="OrthoDB" id="9814707at2"/>